<dbReference type="PRINTS" id="PR00364">
    <property type="entry name" value="DISEASERSIST"/>
</dbReference>
<evidence type="ECO:0000313" key="5">
    <source>
        <dbReference type="Proteomes" id="UP000533905"/>
    </source>
</evidence>
<dbReference type="InterPro" id="IPR027417">
    <property type="entry name" value="P-loop_NTPase"/>
</dbReference>
<evidence type="ECO:0000256" key="2">
    <source>
        <dbReference type="PROSITE-ProRule" id="PRU01091"/>
    </source>
</evidence>
<dbReference type="Pfam" id="PF00486">
    <property type="entry name" value="Trans_reg_C"/>
    <property type="match status" value="1"/>
</dbReference>
<dbReference type="Pfam" id="PF25872">
    <property type="entry name" value="HTH_77"/>
    <property type="match status" value="1"/>
</dbReference>
<reference evidence="4 5" key="1">
    <citation type="submission" date="2020-04" db="EMBL/GenBank/DDBJ databases">
        <title>Massilia sp. nov., a cold adapted bacteria isolated from Arctic soil.</title>
        <authorList>
            <person name="Son J."/>
            <person name="Ka J.-O."/>
        </authorList>
    </citation>
    <scope>NUCLEOTIDE SEQUENCE [LARGE SCALE GENOMIC DNA]</scope>
    <source>
        <strain evidence="4 5">ML15P13</strain>
    </source>
</reference>
<dbReference type="InterPro" id="IPR016032">
    <property type="entry name" value="Sig_transdc_resp-reg_C-effctor"/>
</dbReference>
<dbReference type="Gene3D" id="3.40.50.300">
    <property type="entry name" value="P-loop containing nucleotide triphosphate hydrolases"/>
    <property type="match status" value="1"/>
</dbReference>
<dbReference type="GO" id="GO:0000160">
    <property type="term" value="P:phosphorelay signal transduction system"/>
    <property type="evidence" value="ECO:0007669"/>
    <property type="project" value="InterPro"/>
</dbReference>
<accession>A0A7Y2NYH2</accession>
<name>A0A7Y2NYH2_9BURK</name>
<dbReference type="GO" id="GO:0006355">
    <property type="term" value="P:regulation of DNA-templated transcription"/>
    <property type="evidence" value="ECO:0007669"/>
    <property type="project" value="InterPro"/>
</dbReference>
<feature type="DNA-binding region" description="OmpR/PhoB-type" evidence="2">
    <location>
        <begin position="56"/>
        <end position="153"/>
    </location>
</feature>
<dbReference type="EMBL" id="JABAIV010000001">
    <property type="protein sequence ID" value="NNG21999.1"/>
    <property type="molecule type" value="Genomic_DNA"/>
</dbReference>
<dbReference type="SUPFAM" id="SSF46894">
    <property type="entry name" value="C-terminal effector domain of the bipartite response regulators"/>
    <property type="match status" value="1"/>
</dbReference>
<dbReference type="SUPFAM" id="SSF52540">
    <property type="entry name" value="P-loop containing nucleoside triphosphate hydrolases"/>
    <property type="match status" value="1"/>
</dbReference>
<dbReference type="PANTHER" id="PTHR47691">
    <property type="entry name" value="REGULATOR-RELATED"/>
    <property type="match status" value="1"/>
</dbReference>
<organism evidence="4 5">
    <name type="scientific">Telluria aromaticivorans</name>
    <dbReference type="NCBI Taxonomy" id="2725995"/>
    <lineage>
        <taxon>Bacteria</taxon>
        <taxon>Pseudomonadati</taxon>
        <taxon>Pseudomonadota</taxon>
        <taxon>Betaproteobacteria</taxon>
        <taxon>Burkholderiales</taxon>
        <taxon>Oxalobacteraceae</taxon>
        <taxon>Telluria group</taxon>
        <taxon>Telluria</taxon>
    </lineage>
</organism>
<gene>
    <name evidence="4" type="ORF">HGB41_03120</name>
</gene>
<dbReference type="SMART" id="SM00862">
    <property type="entry name" value="Trans_reg_C"/>
    <property type="match status" value="1"/>
</dbReference>
<dbReference type="Proteomes" id="UP000533905">
    <property type="component" value="Unassembled WGS sequence"/>
</dbReference>
<protein>
    <submittedName>
        <fullName evidence="4">Helix-turn-helix transcriptional regulator</fullName>
    </submittedName>
</protein>
<evidence type="ECO:0000313" key="4">
    <source>
        <dbReference type="EMBL" id="NNG21999.1"/>
    </source>
</evidence>
<dbReference type="GO" id="GO:0003677">
    <property type="term" value="F:DNA binding"/>
    <property type="evidence" value="ECO:0007669"/>
    <property type="project" value="UniProtKB-UniRule"/>
</dbReference>
<dbReference type="InterPro" id="IPR036388">
    <property type="entry name" value="WH-like_DNA-bd_sf"/>
</dbReference>
<comment type="caution">
    <text evidence="4">The sequence shown here is derived from an EMBL/GenBank/DDBJ whole genome shotgun (WGS) entry which is preliminary data.</text>
</comment>
<evidence type="ECO:0000256" key="1">
    <source>
        <dbReference type="ARBA" id="ARBA00023125"/>
    </source>
</evidence>
<dbReference type="CDD" id="cd00383">
    <property type="entry name" value="trans_reg_C"/>
    <property type="match status" value="1"/>
</dbReference>
<dbReference type="InterPro" id="IPR058852">
    <property type="entry name" value="HTH_77"/>
</dbReference>
<dbReference type="RefSeq" id="WP_171080975.1">
    <property type="nucleotide sequence ID" value="NZ_JABAIV010000001.1"/>
</dbReference>
<sequence>MSSFNAHTPEGALIRRKYRTEYFVLVVSSGMHTESFPAASHSPSPTARQAHASHLGTEYVFGEFRLYPARKLLMLGERQVLLGGRAFDLLVALVGRAGEVISHQELLSAVWPASVVEENGLRVHMSALRKILGENRDEPWIVTVPGRGYSFSRPVQLRTAAAVHEAGQPWTPPSGGAAGGIRITRLIGREALSTELAGRLAGARLLMLTGPGGIGKSVLALTHAREHRGRYADGVYSVDFATLQDAAMVNATVGTALGVSLQAGDPVAGICRALQGMRALLVFDNCEHVLQPVSDLAARITAACKETRVLATSREPFGITAEQVLRVPPLALPGQADRLDCADALAVPAIALFVERAAANSHRFVLTNDNLPTVVDLCRQLDGLPLAIELAAARVEALGVEGLTLRLNDMFGLLTRSRRLADARHAALDAMLDCSFRLLDEVERTVLRRVSVFYAPFSLEAAVVVCADADIEPAAVLDAVLALEDKSMLTLETEQGVPRYRCLNITRRYAAERLRQSEEAAEVARRHASHLHTVFLGARDGIVGRSLSQWQRQYGGLSADLLAALDWSFGLGGDVLLGVELCASVPLQVIELGMIGAFCDRVEQALDRLDGMADSSAKARSETRLACMWALATTHVSLSHERRAPIAARLARMSVEAVLPDERPLVLAAMCVAAFTLGDYARIGRLAGRALRDGEGRGYRADLSAQLTQVLADRWSALSLHFLGFHRRAREHAIKTLQSGLPSGSTQALGPISLRVSMGVVLSRIDWLEGAVDAALARVLQVVSVAEDEHPLGLAMALGLGLAPVALWRGDDALAHETVEKLDALARRHALSFWCDWARYLRAFLAPAGEAHDRETESPELGDAPPMMLELAATVRPGLVPKDLLAASTGTLWCGPEASRLLAERARAGGEAPAEVEAGLARAFVQAQTQGALSWELRCAMSLARLWEAGDRVDEAAALLGNVLARFDQGYDSTDLRQASALQDTLERRSGGHESR</sequence>
<dbReference type="InterPro" id="IPR001867">
    <property type="entry name" value="OmpR/PhoB-type_DNA-bd"/>
</dbReference>
<dbReference type="PANTHER" id="PTHR47691:SF3">
    <property type="entry name" value="HTH-TYPE TRANSCRIPTIONAL REGULATOR RV0890C-RELATED"/>
    <property type="match status" value="1"/>
</dbReference>
<keyword evidence="5" id="KW-1185">Reference proteome</keyword>
<dbReference type="PROSITE" id="PS51755">
    <property type="entry name" value="OMPR_PHOB"/>
    <property type="match status" value="1"/>
</dbReference>
<proteinExistence type="predicted"/>
<keyword evidence="1 2" id="KW-0238">DNA-binding</keyword>
<feature type="domain" description="OmpR/PhoB-type" evidence="3">
    <location>
        <begin position="56"/>
        <end position="153"/>
    </location>
</feature>
<dbReference type="Gene3D" id="1.10.10.10">
    <property type="entry name" value="Winged helix-like DNA-binding domain superfamily/Winged helix DNA-binding domain"/>
    <property type="match status" value="1"/>
</dbReference>
<dbReference type="AlphaFoldDB" id="A0A7Y2NYH2"/>
<evidence type="ECO:0000259" key="3">
    <source>
        <dbReference type="PROSITE" id="PS51755"/>
    </source>
</evidence>